<dbReference type="InterPro" id="IPR008030">
    <property type="entry name" value="NmrA-like"/>
</dbReference>
<dbReference type="InterPro" id="IPR036291">
    <property type="entry name" value="NAD(P)-bd_dom_sf"/>
</dbReference>
<dbReference type="InterPro" id="IPR051604">
    <property type="entry name" value="Ergot_Alk_Oxidoreductase"/>
</dbReference>
<dbReference type="Proteomes" id="UP001326715">
    <property type="component" value="Chromosome"/>
</dbReference>
<dbReference type="AlphaFoldDB" id="A0A1K1RB93"/>
<dbReference type="Proteomes" id="UP000183788">
    <property type="component" value="Unassembled WGS sequence"/>
</dbReference>
<protein>
    <submittedName>
        <fullName evidence="3">NmrA family NAD(P)-binding protein</fullName>
    </submittedName>
    <submittedName>
        <fullName evidence="2">Uncharacterized conserved protein YbjT, contains NAD(P)-binding and DUF2867 domains</fullName>
    </submittedName>
</protein>
<organism evidence="2 4">
    <name type="scientific">Chitinophaga sancti</name>
    <dbReference type="NCBI Taxonomy" id="1004"/>
    <lineage>
        <taxon>Bacteria</taxon>
        <taxon>Pseudomonadati</taxon>
        <taxon>Bacteroidota</taxon>
        <taxon>Chitinophagia</taxon>
        <taxon>Chitinophagales</taxon>
        <taxon>Chitinophagaceae</taxon>
        <taxon>Chitinophaga</taxon>
    </lineage>
</organism>
<dbReference type="PANTHER" id="PTHR43162:SF1">
    <property type="entry name" value="PRESTALK A DIFFERENTIATION PROTEIN A"/>
    <property type="match status" value="1"/>
</dbReference>
<evidence type="ECO:0000313" key="4">
    <source>
        <dbReference type="Proteomes" id="UP000183788"/>
    </source>
</evidence>
<dbReference type="RefSeq" id="WP_072362576.1">
    <property type="nucleotide sequence ID" value="NZ_CP139972.1"/>
</dbReference>
<reference evidence="2 4" key="1">
    <citation type="submission" date="2016-11" db="EMBL/GenBank/DDBJ databases">
        <authorList>
            <person name="Jaros S."/>
            <person name="Januszkiewicz K."/>
            <person name="Wedrychowicz H."/>
        </authorList>
    </citation>
    <scope>NUCLEOTIDE SEQUENCE [LARGE SCALE GENOMIC DNA]</scope>
    <source>
        <strain evidence="2 4">DSM 784</strain>
    </source>
</reference>
<evidence type="ECO:0000259" key="1">
    <source>
        <dbReference type="Pfam" id="PF05368"/>
    </source>
</evidence>
<feature type="domain" description="NmrA-like" evidence="1">
    <location>
        <begin position="2"/>
        <end position="252"/>
    </location>
</feature>
<proteinExistence type="predicted"/>
<keyword evidence="5" id="KW-1185">Reference proteome</keyword>
<dbReference type="EMBL" id="CP140154">
    <property type="protein sequence ID" value="WQG88822.1"/>
    <property type="molecule type" value="Genomic_DNA"/>
</dbReference>
<dbReference type="EMBL" id="FPIZ01000011">
    <property type="protein sequence ID" value="SFW69193.1"/>
    <property type="molecule type" value="Genomic_DNA"/>
</dbReference>
<dbReference type="OrthoDB" id="2149806at2"/>
<name>A0A1K1RB93_9BACT</name>
<dbReference type="STRING" id="1004.SAMN05661012_03560"/>
<dbReference type="PANTHER" id="PTHR43162">
    <property type="match status" value="1"/>
</dbReference>
<dbReference type="SUPFAM" id="SSF51735">
    <property type="entry name" value="NAD(P)-binding Rossmann-fold domains"/>
    <property type="match status" value="1"/>
</dbReference>
<evidence type="ECO:0000313" key="3">
    <source>
        <dbReference type="EMBL" id="WQG88822.1"/>
    </source>
</evidence>
<dbReference type="Gene3D" id="3.40.50.720">
    <property type="entry name" value="NAD(P)-binding Rossmann-like Domain"/>
    <property type="match status" value="1"/>
</dbReference>
<evidence type="ECO:0000313" key="2">
    <source>
        <dbReference type="EMBL" id="SFW69193.1"/>
    </source>
</evidence>
<accession>A0A1K1RB93</accession>
<sequence length="291" mass="31071">MKITLTGSLGNIGKPLAIALITAGHEVTIISSNEDRKAAIKNIGAIPAIGDIQDVEFLTTAFKGADVLYTMIPPNFSVPDYRAYSAGIGQVYAQAIQAAGVANIVNLSSMGAHLSEGTGLTLGAYEVAKALNKIPGVIIKHLAAPYIFTNLYGNISMIRHMGFLGANYDANTRLVMVHPLDIADAVAAAIQTPFVENETNYVVSDDRTTGEVAAAIGKAIGQPELSWMAFTDEQALAGIMQSGVREEIAKLLVEVGIAVRKGVLWMPYGKKKGTRNLEIFAEEFATRYQQN</sequence>
<dbReference type="Pfam" id="PF05368">
    <property type="entry name" value="NmrA"/>
    <property type="match status" value="1"/>
</dbReference>
<dbReference type="Gene3D" id="3.90.25.10">
    <property type="entry name" value="UDP-galactose 4-epimerase, domain 1"/>
    <property type="match status" value="1"/>
</dbReference>
<reference evidence="3 5" key="2">
    <citation type="submission" date="2023-11" db="EMBL/GenBank/DDBJ databases">
        <title>MicrobeMod: A computational toolkit for identifying prokaryotic methylation and restriction-modification with nanopore sequencing.</title>
        <authorList>
            <person name="Crits-Christoph A."/>
            <person name="Kang S.C."/>
            <person name="Lee H."/>
            <person name="Ostrov N."/>
        </authorList>
    </citation>
    <scope>NUCLEOTIDE SEQUENCE [LARGE SCALE GENOMIC DNA]</scope>
    <source>
        <strain evidence="3 5">ATCC 23090</strain>
    </source>
</reference>
<gene>
    <name evidence="2" type="ORF">SAMN05661012_03560</name>
    <name evidence="3" type="ORF">SR876_28235</name>
</gene>
<evidence type="ECO:0000313" key="5">
    <source>
        <dbReference type="Proteomes" id="UP001326715"/>
    </source>
</evidence>